<dbReference type="PRINTS" id="PR00081">
    <property type="entry name" value="GDHRDH"/>
</dbReference>
<dbReference type="InterPro" id="IPR036291">
    <property type="entry name" value="NAD(P)-bd_dom_sf"/>
</dbReference>
<dbReference type="GO" id="GO:0016491">
    <property type="term" value="F:oxidoreductase activity"/>
    <property type="evidence" value="ECO:0007669"/>
    <property type="project" value="UniProtKB-KW"/>
</dbReference>
<dbReference type="Gene3D" id="3.40.50.720">
    <property type="entry name" value="NAD(P)-binding Rossmann-like Domain"/>
    <property type="match status" value="1"/>
</dbReference>
<proteinExistence type="inferred from homology"/>
<keyword evidence="2" id="KW-0560">Oxidoreductase</keyword>
<dbReference type="OrthoDB" id="4577644at2"/>
<dbReference type="SUPFAM" id="SSF51735">
    <property type="entry name" value="NAD(P)-binding Rossmann-fold domains"/>
    <property type="match status" value="1"/>
</dbReference>
<keyword evidence="4" id="KW-1185">Reference proteome</keyword>
<dbReference type="PANTHER" id="PTHR24320:SF148">
    <property type="entry name" value="NAD(P)-BINDING ROSSMANN-FOLD SUPERFAMILY PROTEIN"/>
    <property type="match status" value="1"/>
</dbReference>
<dbReference type="Pfam" id="PF00106">
    <property type="entry name" value="adh_short"/>
    <property type="match status" value="1"/>
</dbReference>
<reference evidence="3 4" key="1">
    <citation type="submission" date="2017-10" db="EMBL/GenBank/DDBJ databases">
        <title>Sequencing the genomes of 1000 actinobacteria strains.</title>
        <authorList>
            <person name="Klenk H.-P."/>
        </authorList>
    </citation>
    <scope>NUCLEOTIDE SEQUENCE [LARGE SCALE GENOMIC DNA]</scope>
    <source>
        <strain evidence="3 4">DSM 21801</strain>
    </source>
</reference>
<organism evidence="3 4">
    <name type="scientific">Serinibacter salmoneus</name>
    <dbReference type="NCBI Taxonomy" id="556530"/>
    <lineage>
        <taxon>Bacteria</taxon>
        <taxon>Bacillati</taxon>
        <taxon>Actinomycetota</taxon>
        <taxon>Actinomycetes</taxon>
        <taxon>Micrococcales</taxon>
        <taxon>Beutenbergiaceae</taxon>
        <taxon>Serinibacter</taxon>
    </lineage>
</organism>
<evidence type="ECO:0000256" key="2">
    <source>
        <dbReference type="ARBA" id="ARBA00023002"/>
    </source>
</evidence>
<gene>
    <name evidence="3" type="ORF">ATL40_2851</name>
</gene>
<comment type="caution">
    <text evidence="3">The sequence shown here is derived from an EMBL/GenBank/DDBJ whole genome shotgun (WGS) entry which is preliminary data.</text>
</comment>
<evidence type="ECO:0000313" key="4">
    <source>
        <dbReference type="Proteomes" id="UP000224915"/>
    </source>
</evidence>
<dbReference type="RefSeq" id="WP_098470092.1">
    <property type="nucleotide sequence ID" value="NZ_PDJD01000001.1"/>
</dbReference>
<protein>
    <submittedName>
        <fullName evidence="3">NAD(P)-dependent dehydrogenase (Short-subunit alcohol dehydrogenase family)</fullName>
    </submittedName>
</protein>
<name>A0A2A9D3D7_9MICO</name>
<accession>A0A2A9D3D7</accession>
<dbReference type="AlphaFoldDB" id="A0A2A9D3D7"/>
<dbReference type="Proteomes" id="UP000224915">
    <property type="component" value="Unassembled WGS sequence"/>
</dbReference>
<dbReference type="PANTHER" id="PTHR24320">
    <property type="entry name" value="RETINOL DEHYDROGENASE"/>
    <property type="match status" value="1"/>
</dbReference>
<dbReference type="EMBL" id="PDJD01000001">
    <property type="protein sequence ID" value="PFG21228.1"/>
    <property type="molecule type" value="Genomic_DNA"/>
</dbReference>
<dbReference type="InterPro" id="IPR002347">
    <property type="entry name" value="SDR_fam"/>
</dbReference>
<sequence length="328" mass="33817">MSRRNPPAPVHYDEVVSALPALTGLTVAVTGATSGTGYVLAETVGRLGARVVMVNRPSARADAALGALRVQEIDAHLVPCDLQSFASVRAAAPLLAHAAPNGLDVLANNAGVMALPDRPSGDGCDVQMQVNHLSHALLTSLAWPLLRAAARARGESRVVFHSSGARRGAPIRAESLGRTGGSLGGDGFLGTGKWRRYQQSKLANLLFSYALAERVPADSPAVKSLCAHPGPTATDLLGKAADAGAAGLLDRAILGRTRRAAHAAPDGALGLIMASLLPGADSGEFYGPPGMGKAGLAALLPPERDRAAEELVWSQTLTTIGVRDFFGR</sequence>
<evidence type="ECO:0000256" key="1">
    <source>
        <dbReference type="ARBA" id="ARBA00006484"/>
    </source>
</evidence>
<evidence type="ECO:0000313" key="3">
    <source>
        <dbReference type="EMBL" id="PFG21228.1"/>
    </source>
</evidence>
<comment type="similarity">
    <text evidence="1">Belongs to the short-chain dehydrogenases/reductases (SDR) family.</text>
</comment>